<accession>A0A0C3B262</accession>
<feature type="domain" description="TLC" evidence="7">
    <location>
        <begin position="50"/>
        <end position="258"/>
    </location>
</feature>
<evidence type="ECO:0000313" key="8">
    <source>
        <dbReference type="EMBL" id="KIM26279.1"/>
    </source>
</evidence>
<reference evidence="8 9" key="1">
    <citation type="submission" date="2014-04" db="EMBL/GenBank/DDBJ databases">
        <authorList>
            <consortium name="DOE Joint Genome Institute"/>
            <person name="Kuo A."/>
            <person name="Zuccaro A."/>
            <person name="Kohler A."/>
            <person name="Nagy L.G."/>
            <person name="Floudas D."/>
            <person name="Copeland A."/>
            <person name="Barry K.W."/>
            <person name="Cichocki N."/>
            <person name="Veneault-Fourrey C."/>
            <person name="LaButti K."/>
            <person name="Lindquist E.A."/>
            <person name="Lipzen A."/>
            <person name="Lundell T."/>
            <person name="Morin E."/>
            <person name="Murat C."/>
            <person name="Sun H."/>
            <person name="Tunlid A."/>
            <person name="Henrissat B."/>
            <person name="Grigoriev I.V."/>
            <person name="Hibbett D.S."/>
            <person name="Martin F."/>
            <person name="Nordberg H.P."/>
            <person name="Cantor M.N."/>
            <person name="Hua S.X."/>
        </authorList>
    </citation>
    <scope>NUCLEOTIDE SEQUENCE [LARGE SCALE GENOMIC DNA]</scope>
    <source>
        <strain evidence="8 9">MAFF 305830</strain>
    </source>
</reference>
<sequence length="262" mass="29046">MEITSPQDRIQDILLTVGTSTAICTAVHLVVAPIWRKAIGQQKYFALRKRERLYLAEKTVSTLNGLVGGGLALATIASGVYHGDVINPYPRLAHYALGFISGYSIYDTTVMALGAHEPLVMWLHHLLGLGGAMGMMYFRKLSFFPVVFALTELTVLPFNFIWYLNKLDVPRNSPLMRFALITRAVAFLALRAPVGLFAFGYAHFQTKGGLAGLWRRIFVNKEVQEPVAVATALNTLAFTIFNMYWTMQAIKASSKGKKPKTS</sequence>
<feature type="transmembrane region" description="Helical" evidence="6">
    <location>
        <begin position="185"/>
        <end position="204"/>
    </location>
</feature>
<evidence type="ECO:0000256" key="6">
    <source>
        <dbReference type="SAM" id="Phobius"/>
    </source>
</evidence>
<dbReference type="AlphaFoldDB" id="A0A0C3B262"/>
<evidence type="ECO:0000256" key="3">
    <source>
        <dbReference type="ARBA" id="ARBA00022989"/>
    </source>
</evidence>
<dbReference type="InterPro" id="IPR050846">
    <property type="entry name" value="TLCD"/>
</dbReference>
<evidence type="ECO:0000259" key="7">
    <source>
        <dbReference type="PROSITE" id="PS50922"/>
    </source>
</evidence>
<feature type="transmembrane region" description="Helical" evidence="6">
    <location>
        <begin position="55"/>
        <end position="80"/>
    </location>
</feature>
<feature type="transmembrane region" description="Helical" evidence="6">
    <location>
        <begin position="144"/>
        <end position="164"/>
    </location>
</feature>
<evidence type="ECO:0000256" key="2">
    <source>
        <dbReference type="ARBA" id="ARBA00022692"/>
    </source>
</evidence>
<keyword evidence="9" id="KW-1185">Reference proteome</keyword>
<dbReference type="PANTHER" id="PTHR13439">
    <property type="entry name" value="CT120 PROTEIN"/>
    <property type="match status" value="1"/>
</dbReference>
<dbReference type="Pfam" id="PF03798">
    <property type="entry name" value="TRAM_LAG1_CLN8"/>
    <property type="match status" value="1"/>
</dbReference>
<dbReference type="GO" id="GO:0055088">
    <property type="term" value="P:lipid homeostasis"/>
    <property type="evidence" value="ECO:0007669"/>
    <property type="project" value="TreeGrafter"/>
</dbReference>
<comment type="subcellular location">
    <subcellularLocation>
        <location evidence="1">Membrane</location>
        <topology evidence="1">Multi-pass membrane protein</topology>
    </subcellularLocation>
</comment>
<dbReference type="OrthoDB" id="2146047at2759"/>
<evidence type="ECO:0000256" key="5">
    <source>
        <dbReference type="PROSITE-ProRule" id="PRU00205"/>
    </source>
</evidence>
<dbReference type="PROSITE" id="PS50922">
    <property type="entry name" value="TLC"/>
    <property type="match status" value="1"/>
</dbReference>
<feature type="transmembrane region" description="Helical" evidence="6">
    <location>
        <begin position="92"/>
        <end position="113"/>
    </location>
</feature>
<dbReference type="InterPro" id="IPR006634">
    <property type="entry name" value="TLC-dom"/>
</dbReference>
<feature type="transmembrane region" description="Helical" evidence="6">
    <location>
        <begin position="13"/>
        <end position="35"/>
    </location>
</feature>
<dbReference type="Proteomes" id="UP000054097">
    <property type="component" value="Unassembled WGS sequence"/>
</dbReference>
<evidence type="ECO:0000256" key="4">
    <source>
        <dbReference type="ARBA" id="ARBA00023136"/>
    </source>
</evidence>
<feature type="transmembrane region" description="Helical" evidence="6">
    <location>
        <begin position="227"/>
        <end position="245"/>
    </location>
</feature>
<keyword evidence="2 5" id="KW-0812">Transmembrane</keyword>
<gene>
    <name evidence="8" type="ORF">M408DRAFT_330660</name>
</gene>
<reference evidence="9" key="2">
    <citation type="submission" date="2015-01" db="EMBL/GenBank/DDBJ databases">
        <title>Evolutionary Origins and Diversification of the Mycorrhizal Mutualists.</title>
        <authorList>
            <consortium name="DOE Joint Genome Institute"/>
            <consortium name="Mycorrhizal Genomics Consortium"/>
            <person name="Kohler A."/>
            <person name="Kuo A."/>
            <person name="Nagy L.G."/>
            <person name="Floudas D."/>
            <person name="Copeland A."/>
            <person name="Barry K.W."/>
            <person name="Cichocki N."/>
            <person name="Veneault-Fourrey C."/>
            <person name="LaButti K."/>
            <person name="Lindquist E.A."/>
            <person name="Lipzen A."/>
            <person name="Lundell T."/>
            <person name="Morin E."/>
            <person name="Murat C."/>
            <person name="Riley R."/>
            <person name="Ohm R."/>
            <person name="Sun H."/>
            <person name="Tunlid A."/>
            <person name="Henrissat B."/>
            <person name="Grigoriev I.V."/>
            <person name="Hibbett D.S."/>
            <person name="Martin F."/>
        </authorList>
    </citation>
    <scope>NUCLEOTIDE SEQUENCE [LARGE SCALE GENOMIC DNA]</scope>
    <source>
        <strain evidence="9">MAFF 305830</strain>
    </source>
</reference>
<dbReference type="EMBL" id="KN824307">
    <property type="protein sequence ID" value="KIM26279.1"/>
    <property type="molecule type" value="Genomic_DNA"/>
</dbReference>
<keyword evidence="3 6" id="KW-1133">Transmembrane helix</keyword>
<keyword evidence="4 5" id="KW-0472">Membrane</keyword>
<name>A0A0C3B262_SERVB</name>
<dbReference type="GO" id="GO:0005783">
    <property type="term" value="C:endoplasmic reticulum"/>
    <property type="evidence" value="ECO:0007669"/>
    <property type="project" value="TreeGrafter"/>
</dbReference>
<organism evidence="8 9">
    <name type="scientific">Serendipita vermifera MAFF 305830</name>
    <dbReference type="NCBI Taxonomy" id="933852"/>
    <lineage>
        <taxon>Eukaryota</taxon>
        <taxon>Fungi</taxon>
        <taxon>Dikarya</taxon>
        <taxon>Basidiomycota</taxon>
        <taxon>Agaricomycotina</taxon>
        <taxon>Agaricomycetes</taxon>
        <taxon>Sebacinales</taxon>
        <taxon>Serendipitaceae</taxon>
        <taxon>Serendipita</taxon>
    </lineage>
</organism>
<evidence type="ECO:0000313" key="9">
    <source>
        <dbReference type="Proteomes" id="UP000054097"/>
    </source>
</evidence>
<protein>
    <recommendedName>
        <fullName evidence="7">TLC domain-containing protein</fullName>
    </recommendedName>
</protein>
<dbReference type="GO" id="GO:0016020">
    <property type="term" value="C:membrane"/>
    <property type="evidence" value="ECO:0007669"/>
    <property type="project" value="UniProtKB-SubCell"/>
</dbReference>
<dbReference type="PANTHER" id="PTHR13439:SF0">
    <property type="entry name" value="TOPOISOMERASE I DAMAGE AFFECTED PROTEIN 4"/>
    <property type="match status" value="1"/>
</dbReference>
<proteinExistence type="predicted"/>
<dbReference type="HOGENOM" id="CLU_1066031_0_0_1"/>
<evidence type="ECO:0000256" key="1">
    <source>
        <dbReference type="ARBA" id="ARBA00004141"/>
    </source>
</evidence>